<dbReference type="InterPro" id="IPR026350">
    <property type="entry name" value="GxxExxY"/>
</dbReference>
<evidence type="ECO:0000313" key="1">
    <source>
        <dbReference type="EMBL" id="TWU20671.1"/>
    </source>
</evidence>
<name>A0A5C6CB66_9BACT</name>
<dbReference type="EMBL" id="SJPT01000008">
    <property type="protein sequence ID" value="TWU20671.1"/>
    <property type="molecule type" value="Genomic_DNA"/>
</dbReference>
<dbReference type="Pfam" id="PF13366">
    <property type="entry name" value="PDDEXK_3"/>
    <property type="match status" value="1"/>
</dbReference>
<organism evidence="1 2">
    <name type="scientific">Novipirellula galeiformis</name>
    <dbReference type="NCBI Taxonomy" id="2528004"/>
    <lineage>
        <taxon>Bacteria</taxon>
        <taxon>Pseudomonadati</taxon>
        <taxon>Planctomycetota</taxon>
        <taxon>Planctomycetia</taxon>
        <taxon>Pirellulales</taxon>
        <taxon>Pirellulaceae</taxon>
        <taxon>Novipirellula</taxon>
    </lineage>
</organism>
<dbReference type="AlphaFoldDB" id="A0A5C6CB66"/>
<sequence>MFDFRIHLERKRRTAGLKMFHWINVSDRRVRLESVGWRLENNGVKKWDACVDSIHERSVCFLFSNPLFFNHLPINLVRLGNAMPVECPIPIPRLTSEQFGTLDYRVMPIAFDVHDQLGCHWKEHAYQSEMHVKVLERFDSSACEVPLRISFGNFRKTYRLDLIVDSIGLYELKAVAAIEKNHIGQVLNYLRLLDATRAKIINFRPHRVESKFVNCSDRLVQRRAFDVELGEYRGPKVLPETSIAMFRDLGTKLSNALYTECLISNVGRTEPRQIWRDRSIYQNFDLVEQDEAFVVTSLEATNFDFRIHLERMRRTAGLKMFHWINVSDRLVRLESVG</sequence>
<dbReference type="NCBIfam" id="TIGR04256">
    <property type="entry name" value="GxxExxY"/>
    <property type="match status" value="1"/>
</dbReference>
<accession>A0A5C6CB66</accession>
<dbReference type="Proteomes" id="UP000316304">
    <property type="component" value="Unassembled WGS sequence"/>
</dbReference>
<keyword evidence="2" id="KW-1185">Reference proteome</keyword>
<comment type="caution">
    <text evidence="1">The sequence shown here is derived from an EMBL/GenBank/DDBJ whole genome shotgun (WGS) entry which is preliminary data.</text>
</comment>
<reference evidence="1 2" key="1">
    <citation type="submission" date="2019-02" db="EMBL/GenBank/DDBJ databases">
        <title>Deep-cultivation of Planctomycetes and their phenomic and genomic characterization uncovers novel biology.</title>
        <authorList>
            <person name="Wiegand S."/>
            <person name="Jogler M."/>
            <person name="Boedeker C."/>
            <person name="Pinto D."/>
            <person name="Vollmers J."/>
            <person name="Rivas-Marin E."/>
            <person name="Kohn T."/>
            <person name="Peeters S.H."/>
            <person name="Heuer A."/>
            <person name="Rast P."/>
            <person name="Oberbeckmann S."/>
            <person name="Bunk B."/>
            <person name="Jeske O."/>
            <person name="Meyerdierks A."/>
            <person name="Storesund J.E."/>
            <person name="Kallscheuer N."/>
            <person name="Luecker S."/>
            <person name="Lage O.M."/>
            <person name="Pohl T."/>
            <person name="Merkel B.J."/>
            <person name="Hornburger P."/>
            <person name="Mueller R.-W."/>
            <person name="Bruemmer F."/>
            <person name="Labrenz M."/>
            <person name="Spormann A.M."/>
            <person name="Op Den Camp H."/>
            <person name="Overmann J."/>
            <person name="Amann R."/>
            <person name="Jetten M.S.M."/>
            <person name="Mascher T."/>
            <person name="Medema M.H."/>
            <person name="Devos D.P."/>
            <person name="Kaster A.-K."/>
            <person name="Ovreas L."/>
            <person name="Rohde M."/>
            <person name="Galperin M.Y."/>
            <person name="Jogler C."/>
        </authorList>
    </citation>
    <scope>NUCLEOTIDE SEQUENCE [LARGE SCALE GENOMIC DNA]</scope>
    <source>
        <strain evidence="1 2">Pla52o</strain>
    </source>
</reference>
<protein>
    <submittedName>
        <fullName evidence="1">Uncharacterized protein</fullName>
    </submittedName>
</protein>
<evidence type="ECO:0000313" key="2">
    <source>
        <dbReference type="Proteomes" id="UP000316304"/>
    </source>
</evidence>
<dbReference type="RefSeq" id="WP_146596566.1">
    <property type="nucleotide sequence ID" value="NZ_SJPT01000008.1"/>
</dbReference>
<dbReference type="OrthoDB" id="9798792at2"/>
<proteinExistence type="predicted"/>
<gene>
    <name evidence="1" type="ORF">Pla52o_45500</name>
</gene>